<dbReference type="Pfam" id="PF07715">
    <property type="entry name" value="Plug"/>
    <property type="match status" value="1"/>
</dbReference>
<keyword evidence="13" id="KW-0675">Receptor</keyword>
<reference evidence="13 14" key="1">
    <citation type="submission" date="2020-06" db="EMBL/GenBank/DDBJ databases">
        <title>Rheinheimera sp. nov., a marine bacterium isolated from coastal.</title>
        <authorList>
            <person name="Yu Q."/>
            <person name="Qi Y."/>
            <person name="Pu J."/>
        </authorList>
    </citation>
    <scope>NUCLEOTIDE SEQUENCE [LARGE SCALE GENOMIC DNA]</scope>
    <source>
        <strain evidence="13 14">YQF-2</strain>
    </source>
</reference>
<dbReference type="InterPro" id="IPR037066">
    <property type="entry name" value="Plug_dom_sf"/>
</dbReference>
<dbReference type="Proteomes" id="UP000523161">
    <property type="component" value="Unassembled WGS sequence"/>
</dbReference>
<evidence type="ECO:0000259" key="11">
    <source>
        <dbReference type="Pfam" id="PF00593"/>
    </source>
</evidence>
<dbReference type="PANTHER" id="PTHR47234:SF3">
    <property type="entry name" value="SECRETIN_TONB SHORT N-TERMINAL DOMAIN-CONTAINING PROTEIN"/>
    <property type="match status" value="1"/>
</dbReference>
<evidence type="ECO:0000256" key="7">
    <source>
        <dbReference type="ARBA" id="ARBA00023237"/>
    </source>
</evidence>
<comment type="similarity">
    <text evidence="8 9">Belongs to the TonB-dependent receptor family.</text>
</comment>
<keyword evidence="2 8" id="KW-0813">Transport</keyword>
<keyword evidence="6 8" id="KW-0472">Membrane</keyword>
<evidence type="ECO:0000256" key="6">
    <source>
        <dbReference type="ARBA" id="ARBA00023136"/>
    </source>
</evidence>
<keyword evidence="10" id="KW-0732">Signal</keyword>
<evidence type="ECO:0000313" key="14">
    <source>
        <dbReference type="Proteomes" id="UP000523161"/>
    </source>
</evidence>
<gene>
    <name evidence="13" type="ORF">HRH59_08320</name>
</gene>
<dbReference type="GO" id="GO:0009279">
    <property type="term" value="C:cell outer membrane"/>
    <property type="evidence" value="ECO:0007669"/>
    <property type="project" value="UniProtKB-SubCell"/>
</dbReference>
<organism evidence="13 14">
    <name type="scientific">Rheinheimera lutimaris</name>
    <dbReference type="NCBI Taxonomy" id="2740584"/>
    <lineage>
        <taxon>Bacteria</taxon>
        <taxon>Pseudomonadati</taxon>
        <taxon>Pseudomonadota</taxon>
        <taxon>Gammaproteobacteria</taxon>
        <taxon>Chromatiales</taxon>
        <taxon>Chromatiaceae</taxon>
        <taxon>Rheinheimera</taxon>
    </lineage>
</organism>
<feature type="signal peptide" evidence="10">
    <location>
        <begin position="1"/>
        <end position="32"/>
    </location>
</feature>
<keyword evidence="3 8" id="KW-1134">Transmembrane beta strand</keyword>
<sequence>MKNQNNYHPVARAVKFALAASLSLGISATVAAQEQPAAKEQAVEKIAVVGSRSAPRSISDSPVPIDIIGGDELSKNGSSDMLNMISTSVPSLNVHANPISDAATLVRPMNLRGLSSDSTLILTNGKRRHKASVIAFLGGGINDGAQGADVSVIPGIAIRQVEILRDGAAAQYGSDAIAGVVNFQLKNADSGGSFEVKHGEYYEGDGTGTEFAGNIGLPLTKDGFVNASFQYKNADPTSRSVQVADAQSFADAGNPAIAPLAQIWGSPKIKDDISFFVNSGLDLGNGREAYMFGNYSERDITGGFYWRNPYNRLSVFSNDGGESLLIGNLDDTAGPCPAVTLKDAQGANLDFATVNQAVSALPAHCFTFFSMFPGGFTPTFGGNVTDTALAIGTKGEFKQGWLADVLYDFTGSVGRNESTYVMTNTINASLGPDTPTEFTPGKYIQLEKTFTADFVKYVSAGLYEDLTVAFGAQWTEETFEVVAGDVASFIDGPLTSQGFGIGSNGFPGFKPEDGGVNSRRNYAVYTDLEAEITESFLAGLALRYEDYDTFGDTINYKLTGQFRLSDDWAIRASHSTGFRAPTVGQANVSNVQTSLADGMLVDSALLPPTNPIAIELGGKELTPEESVSFAAGLVYSGADFFMTLDYYNIKVDDRITQSSKITLSEANKEALKAAGVRNVDSFQQVSFFTNDFDTTTQGIDFVASYSTDLFGGRSSFNFAYNWTDTNVDRVTVPPEGQPAITGADKISRLENDLPNHRATLTWNQSWDDWSMFLRSNYYGEYQGVHVDWVGTPEEPGTEKNASAKITFDLEVSYYVNDNFIVAAGAQNIFDTKPERLDFEQQSGVPNNNWGGKYYETSPMGINGGYYYLKGTYKF</sequence>
<dbReference type="EMBL" id="JABSOD010000006">
    <property type="protein sequence ID" value="NRQ42578.1"/>
    <property type="molecule type" value="Genomic_DNA"/>
</dbReference>
<evidence type="ECO:0000256" key="1">
    <source>
        <dbReference type="ARBA" id="ARBA00004571"/>
    </source>
</evidence>
<keyword evidence="14" id="KW-1185">Reference proteome</keyword>
<dbReference type="SUPFAM" id="SSF56935">
    <property type="entry name" value="Porins"/>
    <property type="match status" value="1"/>
</dbReference>
<proteinExistence type="inferred from homology"/>
<evidence type="ECO:0000256" key="2">
    <source>
        <dbReference type="ARBA" id="ARBA00022448"/>
    </source>
</evidence>
<dbReference type="RefSeq" id="WP_173500817.1">
    <property type="nucleotide sequence ID" value="NZ_JABSOD010000006.1"/>
</dbReference>
<dbReference type="PANTHER" id="PTHR47234">
    <property type="match status" value="1"/>
</dbReference>
<comment type="caution">
    <text evidence="13">The sequence shown here is derived from an EMBL/GenBank/DDBJ whole genome shotgun (WGS) entry which is preliminary data.</text>
</comment>
<evidence type="ECO:0000256" key="8">
    <source>
        <dbReference type="PROSITE-ProRule" id="PRU01360"/>
    </source>
</evidence>
<evidence type="ECO:0000256" key="4">
    <source>
        <dbReference type="ARBA" id="ARBA00022692"/>
    </source>
</evidence>
<protein>
    <submittedName>
        <fullName evidence="13">TonB-dependent receptor</fullName>
    </submittedName>
</protein>
<feature type="chain" id="PRO_5031516547" evidence="10">
    <location>
        <begin position="33"/>
        <end position="874"/>
    </location>
</feature>
<dbReference type="Gene3D" id="2.170.130.10">
    <property type="entry name" value="TonB-dependent receptor, plug domain"/>
    <property type="match status" value="1"/>
</dbReference>
<keyword evidence="5 9" id="KW-0798">TonB box</keyword>
<dbReference type="AlphaFoldDB" id="A0A7Y5AQB1"/>
<name>A0A7Y5AQB1_9GAMM</name>
<feature type="domain" description="TonB-dependent receptor-like beta-barrel" evidence="11">
    <location>
        <begin position="381"/>
        <end position="828"/>
    </location>
</feature>
<feature type="domain" description="TonB-dependent receptor plug" evidence="12">
    <location>
        <begin position="58"/>
        <end position="180"/>
    </location>
</feature>
<keyword evidence="7 8" id="KW-0998">Cell outer membrane</keyword>
<dbReference type="InterPro" id="IPR000531">
    <property type="entry name" value="Beta-barrel_TonB"/>
</dbReference>
<evidence type="ECO:0000256" key="5">
    <source>
        <dbReference type="ARBA" id="ARBA00023077"/>
    </source>
</evidence>
<keyword evidence="4 8" id="KW-0812">Transmembrane</keyword>
<dbReference type="Pfam" id="PF00593">
    <property type="entry name" value="TonB_dep_Rec_b-barrel"/>
    <property type="match status" value="1"/>
</dbReference>
<evidence type="ECO:0000313" key="13">
    <source>
        <dbReference type="EMBL" id="NRQ42578.1"/>
    </source>
</evidence>
<evidence type="ECO:0000256" key="3">
    <source>
        <dbReference type="ARBA" id="ARBA00022452"/>
    </source>
</evidence>
<dbReference type="InterPro" id="IPR012910">
    <property type="entry name" value="Plug_dom"/>
</dbReference>
<evidence type="ECO:0000256" key="9">
    <source>
        <dbReference type="RuleBase" id="RU003357"/>
    </source>
</evidence>
<accession>A0A7Y5AQB1</accession>
<dbReference type="InterPro" id="IPR039426">
    <property type="entry name" value="TonB-dep_rcpt-like"/>
</dbReference>
<dbReference type="Gene3D" id="2.40.170.20">
    <property type="entry name" value="TonB-dependent receptor, beta-barrel domain"/>
    <property type="match status" value="1"/>
</dbReference>
<evidence type="ECO:0000256" key="10">
    <source>
        <dbReference type="SAM" id="SignalP"/>
    </source>
</evidence>
<dbReference type="InterPro" id="IPR036942">
    <property type="entry name" value="Beta-barrel_TonB_sf"/>
</dbReference>
<evidence type="ECO:0000259" key="12">
    <source>
        <dbReference type="Pfam" id="PF07715"/>
    </source>
</evidence>
<comment type="subcellular location">
    <subcellularLocation>
        <location evidence="1 8">Cell outer membrane</location>
        <topology evidence="1 8">Multi-pass membrane protein</topology>
    </subcellularLocation>
</comment>
<dbReference type="PROSITE" id="PS52016">
    <property type="entry name" value="TONB_DEPENDENT_REC_3"/>
    <property type="match status" value="1"/>
</dbReference>